<organism evidence="6 7">
    <name type="scientific">Halopseudomonas salegens</name>
    <dbReference type="NCBI Taxonomy" id="1434072"/>
    <lineage>
        <taxon>Bacteria</taxon>
        <taxon>Pseudomonadati</taxon>
        <taxon>Pseudomonadota</taxon>
        <taxon>Gammaproteobacteria</taxon>
        <taxon>Pseudomonadales</taxon>
        <taxon>Pseudomonadaceae</taxon>
        <taxon>Halopseudomonas</taxon>
    </lineage>
</organism>
<keyword evidence="4 5" id="KW-0472">Membrane</keyword>
<dbReference type="PANTHER" id="PTHR43847">
    <property type="entry name" value="BLL3993 PROTEIN"/>
    <property type="match status" value="1"/>
</dbReference>
<evidence type="ECO:0000256" key="2">
    <source>
        <dbReference type="ARBA" id="ARBA00022692"/>
    </source>
</evidence>
<feature type="transmembrane region" description="Helical" evidence="5">
    <location>
        <begin position="65"/>
        <end position="88"/>
    </location>
</feature>
<feature type="transmembrane region" description="Helical" evidence="5">
    <location>
        <begin position="38"/>
        <end position="59"/>
    </location>
</feature>
<protein>
    <submittedName>
        <fullName evidence="6">Protein-S-isoprenylcysteine O-methyltransferase Ste14</fullName>
    </submittedName>
</protein>
<keyword evidence="7" id="KW-1185">Reference proteome</keyword>
<keyword evidence="6" id="KW-0489">Methyltransferase</keyword>
<dbReference type="GO" id="GO:0032259">
    <property type="term" value="P:methylation"/>
    <property type="evidence" value="ECO:0007669"/>
    <property type="project" value="UniProtKB-KW"/>
</dbReference>
<dbReference type="AlphaFoldDB" id="A0A1H2GVR3"/>
<dbReference type="STRING" id="1434072.SAMN05216210_2565"/>
<dbReference type="Pfam" id="PF04191">
    <property type="entry name" value="PEMT"/>
    <property type="match status" value="1"/>
</dbReference>
<dbReference type="Proteomes" id="UP000243924">
    <property type="component" value="Chromosome I"/>
</dbReference>
<dbReference type="EMBL" id="LT629787">
    <property type="protein sequence ID" value="SDU23378.1"/>
    <property type="molecule type" value="Genomic_DNA"/>
</dbReference>
<dbReference type="InterPro" id="IPR052527">
    <property type="entry name" value="Metal_cation-efflux_comp"/>
</dbReference>
<name>A0A1H2GVR3_9GAMM</name>
<evidence type="ECO:0000313" key="6">
    <source>
        <dbReference type="EMBL" id="SDU23378.1"/>
    </source>
</evidence>
<dbReference type="PANTHER" id="PTHR43847:SF1">
    <property type="entry name" value="BLL3993 PROTEIN"/>
    <property type="match status" value="1"/>
</dbReference>
<evidence type="ECO:0000256" key="1">
    <source>
        <dbReference type="ARBA" id="ARBA00004127"/>
    </source>
</evidence>
<keyword evidence="3 5" id="KW-1133">Transmembrane helix</keyword>
<evidence type="ECO:0000256" key="5">
    <source>
        <dbReference type="SAM" id="Phobius"/>
    </source>
</evidence>
<evidence type="ECO:0000256" key="4">
    <source>
        <dbReference type="ARBA" id="ARBA00023136"/>
    </source>
</evidence>
<keyword evidence="6" id="KW-0808">Transferase</keyword>
<evidence type="ECO:0000256" key="3">
    <source>
        <dbReference type="ARBA" id="ARBA00022989"/>
    </source>
</evidence>
<keyword evidence="2 5" id="KW-0812">Transmembrane</keyword>
<reference evidence="7" key="1">
    <citation type="submission" date="2016-10" db="EMBL/GenBank/DDBJ databases">
        <authorList>
            <person name="Varghese N."/>
            <person name="Submissions S."/>
        </authorList>
    </citation>
    <scope>NUCLEOTIDE SEQUENCE [LARGE SCALE GENOMIC DNA]</scope>
    <source>
        <strain evidence="7">CECT 8338</strain>
    </source>
</reference>
<sequence>MAVAINLQAAILPLFIVLGSVLAWVCRRQLVNPGCHGFYRFFAFAGILWLFLNALQLWHHDITSISQILSLLLMLSALGLLIGGVYGLRCYGGTSARRQAEENFRFENTSTLVTRGIYAYIRHPMYSSLLLLNGGLVLKRPELDAIAVALLVTLALYLTARTEERENCDFFGSSYRDYLQHSKMFLPYLW</sequence>
<gene>
    <name evidence="6" type="ORF">SAMN05216210_2565</name>
</gene>
<dbReference type="GO" id="GO:0012505">
    <property type="term" value="C:endomembrane system"/>
    <property type="evidence" value="ECO:0007669"/>
    <property type="project" value="UniProtKB-SubCell"/>
</dbReference>
<comment type="subcellular location">
    <subcellularLocation>
        <location evidence="1">Endomembrane system</location>
        <topology evidence="1">Multi-pass membrane protein</topology>
    </subcellularLocation>
</comment>
<dbReference type="Gene3D" id="1.20.120.1630">
    <property type="match status" value="1"/>
</dbReference>
<accession>A0A1H2GVR3</accession>
<dbReference type="InterPro" id="IPR007318">
    <property type="entry name" value="Phopholipid_MeTrfase"/>
</dbReference>
<evidence type="ECO:0000313" key="7">
    <source>
        <dbReference type="Proteomes" id="UP000243924"/>
    </source>
</evidence>
<dbReference type="OrthoDB" id="9811969at2"/>
<feature type="transmembrane region" description="Helical" evidence="5">
    <location>
        <begin position="6"/>
        <end position="26"/>
    </location>
</feature>
<proteinExistence type="predicted"/>
<dbReference type="RefSeq" id="WP_092387492.1">
    <property type="nucleotide sequence ID" value="NZ_LT629787.1"/>
</dbReference>
<dbReference type="GO" id="GO:0008168">
    <property type="term" value="F:methyltransferase activity"/>
    <property type="evidence" value="ECO:0007669"/>
    <property type="project" value="UniProtKB-KW"/>
</dbReference>